<gene>
    <name evidence="2" type="ORF">S06H3_11035</name>
</gene>
<reference evidence="2" key="1">
    <citation type="journal article" date="2014" name="Front. Microbiol.">
        <title>High frequency of phylogenetically diverse reductive dehalogenase-homologous genes in deep subseafloor sedimentary metagenomes.</title>
        <authorList>
            <person name="Kawai M."/>
            <person name="Futagami T."/>
            <person name="Toyoda A."/>
            <person name="Takaki Y."/>
            <person name="Nishi S."/>
            <person name="Hori S."/>
            <person name="Arai W."/>
            <person name="Tsubouchi T."/>
            <person name="Morono Y."/>
            <person name="Uchiyama I."/>
            <person name="Ito T."/>
            <person name="Fujiyama A."/>
            <person name="Inagaki F."/>
            <person name="Takami H."/>
        </authorList>
    </citation>
    <scope>NUCLEOTIDE SEQUENCE</scope>
    <source>
        <strain evidence="2">Expedition CK06-06</strain>
    </source>
</reference>
<sequence length="244" mass="26937">VLAGYFVGCGQREKATSQEARESAKKPDLKEEAKLSLEVTELPEVATKRSVKVAETQAEEKLHYIHPAKPQVTNGFVSKKIREPSALMGEDAIVYLRDDTKSGLERRSNALRLGVAGEMRKKSRYGVPATPSSMAGYDYMDSVRGLGAVKQIPAELLNVTEDEIWVIARPERQEAAVDEDTPGCGAMLAKLPKEDKEIPLPLKHTDVKGQISGYIATVEVTQQFHNPYDEKIEAVYVFPLPQNA</sequence>
<dbReference type="EMBL" id="BARV01005251">
    <property type="protein sequence ID" value="GAI12955.1"/>
    <property type="molecule type" value="Genomic_DNA"/>
</dbReference>
<dbReference type="InterPro" id="IPR013694">
    <property type="entry name" value="VIT"/>
</dbReference>
<proteinExistence type="predicted"/>
<protein>
    <recommendedName>
        <fullName evidence="1">VIT domain-containing protein</fullName>
    </recommendedName>
</protein>
<evidence type="ECO:0000259" key="1">
    <source>
        <dbReference type="PROSITE" id="PS51468"/>
    </source>
</evidence>
<accession>X1ME69</accession>
<dbReference type="Pfam" id="PF08487">
    <property type="entry name" value="VIT"/>
    <property type="match status" value="1"/>
</dbReference>
<feature type="domain" description="VIT" evidence="1">
    <location>
        <begin position="186"/>
        <end position="244"/>
    </location>
</feature>
<evidence type="ECO:0000313" key="2">
    <source>
        <dbReference type="EMBL" id="GAI12955.1"/>
    </source>
</evidence>
<dbReference type="AlphaFoldDB" id="X1ME69"/>
<feature type="non-terminal residue" evidence="2">
    <location>
        <position position="1"/>
    </location>
</feature>
<feature type="non-terminal residue" evidence="2">
    <location>
        <position position="244"/>
    </location>
</feature>
<dbReference type="PANTHER" id="PTHR45737">
    <property type="entry name" value="VON WILLEBRAND FACTOR A DOMAIN-CONTAINING PROTEIN 5A"/>
    <property type="match status" value="1"/>
</dbReference>
<name>X1ME69_9ZZZZ</name>
<dbReference type="PROSITE" id="PS51468">
    <property type="entry name" value="VIT"/>
    <property type="match status" value="1"/>
</dbReference>
<dbReference type="PANTHER" id="PTHR45737:SF6">
    <property type="entry name" value="VON WILLEBRAND FACTOR A DOMAIN-CONTAINING PROTEIN 5A"/>
    <property type="match status" value="1"/>
</dbReference>
<organism evidence="2">
    <name type="scientific">marine sediment metagenome</name>
    <dbReference type="NCBI Taxonomy" id="412755"/>
    <lineage>
        <taxon>unclassified sequences</taxon>
        <taxon>metagenomes</taxon>
        <taxon>ecological metagenomes</taxon>
    </lineage>
</organism>
<comment type="caution">
    <text evidence="2">The sequence shown here is derived from an EMBL/GenBank/DDBJ whole genome shotgun (WGS) entry which is preliminary data.</text>
</comment>